<proteinExistence type="predicted"/>
<accession>A0A4Y2P1N7</accession>
<gene>
    <name evidence="1" type="ORF">AVEN_85981_1</name>
</gene>
<organism evidence="1 2">
    <name type="scientific">Araneus ventricosus</name>
    <name type="common">Orbweaver spider</name>
    <name type="synonym">Epeira ventricosa</name>
    <dbReference type="NCBI Taxonomy" id="182803"/>
    <lineage>
        <taxon>Eukaryota</taxon>
        <taxon>Metazoa</taxon>
        <taxon>Ecdysozoa</taxon>
        <taxon>Arthropoda</taxon>
        <taxon>Chelicerata</taxon>
        <taxon>Arachnida</taxon>
        <taxon>Araneae</taxon>
        <taxon>Araneomorphae</taxon>
        <taxon>Entelegynae</taxon>
        <taxon>Araneoidea</taxon>
        <taxon>Araneidae</taxon>
        <taxon>Araneus</taxon>
    </lineage>
</organism>
<dbReference type="AlphaFoldDB" id="A0A4Y2P1N7"/>
<reference evidence="1 2" key="1">
    <citation type="journal article" date="2019" name="Sci. Rep.">
        <title>Orb-weaving spider Araneus ventricosus genome elucidates the spidroin gene catalogue.</title>
        <authorList>
            <person name="Kono N."/>
            <person name="Nakamura H."/>
            <person name="Ohtoshi R."/>
            <person name="Moran D.A.P."/>
            <person name="Shinohara A."/>
            <person name="Yoshida Y."/>
            <person name="Fujiwara M."/>
            <person name="Mori M."/>
            <person name="Tomita M."/>
            <person name="Arakawa K."/>
        </authorList>
    </citation>
    <scope>NUCLEOTIDE SEQUENCE [LARGE SCALE GENOMIC DNA]</scope>
</reference>
<evidence type="ECO:0000313" key="2">
    <source>
        <dbReference type="Proteomes" id="UP000499080"/>
    </source>
</evidence>
<dbReference type="EMBL" id="BGPR01010097">
    <property type="protein sequence ID" value="GBN44217.1"/>
    <property type="molecule type" value="Genomic_DNA"/>
</dbReference>
<name>A0A4Y2P1N7_ARAVE</name>
<comment type="caution">
    <text evidence="1">The sequence shown here is derived from an EMBL/GenBank/DDBJ whole genome shotgun (WGS) entry which is preliminary data.</text>
</comment>
<evidence type="ECO:0000313" key="1">
    <source>
        <dbReference type="EMBL" id="GBN44217.1"/>
    </source>
</evidence>
<protein>
    <submittedName>
        <fullName evidence="1">Uncharacterized protein</fullName>
    </submittedName>
</protein>
<dbReference type="Proteomes" id="UP000499080">
    <property type="component" value="Unassembled WGS sequence"/>
</dbReference>
<sequence>MITQKRKDQVREIIAYYYEDRSVGVWRKKYNKLDNGERRFIPGIFQKTRSTGHKKTALVRINNTSRQHITNNNRNSTANSAQRLTDDQFVMRTKLQRDYRLVSTPLVFIAFLSGRDFTWTSLERSPYLGS</sequence>
<keyword evidence="2" id="KW-1185">Reference proteome</keyword>